<name>A0ACC1SPG0_9HYPO</name>
<sequence length="357" mass="39959">MICHSPSVLSPLWFILVFVSFLHVEGQKIDLDSKVTDIFKVKQGTNGGGCDNYPVEDWFQDAKLLAGFARNAVLVAGGVKTPDEADLTITKVDAQQLLLAFFNIAPGGDEDLLDDIINEVESFMISVGDLDQETKPEEDKPWIFCSSDWLERKQWEDTYEGPNRDAGGEEKTIKQAYLDASSKSVQETEAELKPYVPWWSADIGDYLLDGRSNYCSRVGAVASTQEQISPASITLCPRRWESQPETLSGIAKVTKDGQSLGKLQVHSLTLFHEMFHLVLGNDDTPDHTYEIDVIVADENHRARARLRDTDASKRGYLTAYESAHNPETWVFFALAVHLMQANPDYSFVTSKSQKRSE</sequence>
<proteinExistence type="predicted"/>
<accession>A0ACC1SPG0</accession>
<reference evidence="1" key="1">
    <citation type="submission" date="2022-08" db="EMBL/GenBank/DDBJ databases">
        <title>Genome Sequence of Fusarium decemcellulare.</title>
        <authorList>
            <person name="Buettner E."/>
        </authorList>
    </citation>
    <scope>NUCLEOTIDE SEQUENCE</scope>
    <source>
        <strain evidence="1">Babe19</strain>
    </source>
</reference>
<evidence type="ECO:0000313" key="1">
    <source>
        <dbReference type="EMBL" id="KAJ3543723.1"/>
    </source>
</evidence>
<dbReference type="EMBL" id="JANRMS010000231">
    <property type="protein sequence ID" value="KAJ3543723.1"/>
    <property type="molecule type" value="Genomic_DNA"/>
</dbReference>
<dbReference type="Proteomes" id="UP001148629">
    <property type="component" value="Unassembled WGS sequence"/>
</dbReference>
<evidence type="ECO:0000313" key="2">
    <source>
        <dbReference type="Proteomes" id="UP001148629"/>
    </source>
</evidence>
<organism evidence="1 2">
    <name type="scientific">Fusarium decemcellulare</name>
    <dbReference type="NCBI Taxonomy" id="57161"/>
    <lineage>
        <taxon>Eukaryota</taxon>
        <taxon>Fungi</taxon>
        <taxon>Dikarya</taxon>
        <taxon>Ascomycota</taxon>
        <taxon>Pezizomycotina</taxon>
        <taxon>Sordariomycetes</taxon>
        <taxon>Hypocreomycetidae</taxon>
        <taxon>Hypocreales</taxon>
        <taxon>Nectriaceae</taxon>
        <taxon>Fusarium</taxon>
        <taxon>Fusarium decemcellulare species complex</taxon>
    </lineage>
</organism>
<protein>
    <submittedName>
        <fullName evidence="1">Uncharacterized protein</fullName>
    </submittedName>
</protein>
<comment type="caution">
    <text evidence="1">The sequence shown here is derived from an EMBL/GenBank/DDBJ whole genome shotgun (WGS) entry which is preliminary data.</text>
</comment>
<gene>
    <name evidence="1" type="ORF">NM208_g3426</name>
</gene>
<keyword evidence="2" id="KW-1185">Reference proteome</keyword>